<dbReference type="Pfam" id="PF10636">
    <property type="entry name" value="hemP"/>
    <property type="match status" value="1"/>
</dbReference>
<dbReference type="Proteomes" id="UP000294737">
    <property type="component" value="Unassembled WGS sequence"/>
</dbReference>
<dbReference type="OrthoDB" id="5348353at2"/>
<reference evidence="1 2" key="1">
    <citation type="submission" date="2019-03" db="EMBL/GenBank/DDBJ databases">
        <title>Genomic Encyclopedia of Type Strains, Phase IV (KMG-IV): sequencing the most valuable type-strain genomes for metagenomic binning, comparative biology and taxonomic classification.</title>
        <authorList>
            <person name="Goeker M."/>
        </authorList>
    </citation>
    <scope>NUCLEOTIDE SEQUENCE [LARGE SCALE GENOMIC DNA]</scope>
    <source>
        <strain evidence="1 2">DSM 18555</strain>
    </source>
</reference>
<evidence type="ECO:0000313" key="2">
    <source>
        <dbReference type="Proteomes" id="UP000294737"/>
    </source>
</evidence>
<gene>
    <name evidence="1" type="ORF">EV677_2518</name>
</gene>
<comment type="caution">
    <text evidence="1">The sequence shown here is derived from an EMBL/GenBank/DDBJ whole genome shotgun (WGS) entry which is preliminary data.</text>
</comment>
<sequence>MAISTQREAQANAPLAARKNEVTEPITRISSRDLFRQMREVEIAHEGRIYRLRLTQLNKLILTA</sequence>
<dbReference type="RefSeq" id="WP_112992822.1">
    <property type="nucleotide sequence ID" value="NZ_PTLZ01000004.1"/>
</dbReference>
<protein>
    <submittedName>
        <fullName evidence="1">Hemin uptake protein HemP</fullName>
    </submittedName>
</protein>
<dbReference type="InterPro" id="IPR019600">
    <property type="entry name" value="Hemin_uptake_protein_HemP"/>
</dbReference>
<accession>A0A4R6G399</accession>
<dbReference type="Gene3D" id="2.10.70.10">
    <property type="entry name" value="Complement Module, domain 1"/>
    <property type="match status" value="1"/>
</dbReference>
<evidence type="ECO:0000313" key="1">
    <source>
        <dbReference type="EMBL" id="TDN88931.1"/>
    </source>
</evidence>
<proteinExistence type="predicted"/>
<organism evidence="1 2">
    <name type="scientific">Herminiimonas fonticola</name>
    <dbReference type="NCBI Taxonomy" id="303380"/>
    <lineage>
        <taxon>Bacteria</taxon>
        <taxon>Pseudomonadati</taxon>
        <taxon>Pseudomonadota</taxon>
        <taxon>Betaproteobacteria</taxon>
        <taxon>Burkholderiales</taxon>
        <taxon>Oxalobacteraceae</taxon>
        <taxon>Herminiimonas</taxon>
    </lineage>
</organism>
<keyword evidence="2" id="KW-1185">Reference proteome</keyword>
<dbReference type="EMBL" id="SNWF01000006">
    <property type="protein sequence ID" value="TDN88931.1"/>
    <property type="molecule type" value="Genomic_DNA"/>
</dbReference>
<dbReference type="AlphaFoldDB" id="A0A4R6G399"/>
<name>A0A4R6G399_9BURK</name>